<dbReference type="Proteomes" id="UP000479526">
    <property type="component" value="Unassembled WGS sequence"/>
</dbReference>
<organism evidence="2 3">
    <name type="scientific">Herbidospora solisilvae</name>
    <dbReference type="NCBI Taxonomy" id="2696284"/>
    <lineage>
        <taxon>Bacteria</taxon>
        <taxon>Bacillati</taxon>
        <taxon>Actinomycetota</taxon>
        <taxon>Actinomycetes</taxon>
        <taxon>Streptosporangiales</taxon>
        <taxon>Streptosporangiaceae</taxon>
        <taxon>Herbidospora</taxon>
    </lineage>
</organism>
<dbReference type="EMBL" id="WXEW01000003">
    <property type="protein sequence ID" value="NAS21934.1"/>
    <property type="molecule type" value="Genomic_DNA"/>
</dbReference>
<name>A0A7C9N1X9_9ACTN</name>
<feature type="transmembrane region" description="Helical" evidence="1">
    <location>
        <begin position="42"/>
        <end position="62"/>
    </location>
</feature>
<feature type="transmembrane region" description="Helical" evidence="1">
    <location>
        <begin position="93"/>
        <end position="115"/>
    </location>
</feature>
<keyword evidence="1" id="KW-0812">Transmembrane</keyword>
<feature type="transmembrane region" description="Helical" evidence="1">
    <location>
        <begin position="69"/>
        <end position="87"/>
    </location>
</feature>
<evidence type="ECO:0000313" key="2">
    <source>
        <dbReference type="EMBL" id="NAS21934.1"/>
    </source>
</evidence>
<evidence type="ECO:0000256" key="1">
    <source>
        <dbReference type="SAM" id="Phobius"/>
    </source>
</evidence>
<gene>
    <name evidence="2" type="ORF">GT755_09580</name>
</gene>
<proteinExistence type="predicted"/>
<comment type="caution">
    <text evidence="2">The sequence shown here is derived from an EMBL/GenBank/DDBJ whole genome shotgun (WGS) entry which is preliminary data.</text>
</comment>
<dbReference type="AlphaFoldDB" id="A0A7C9N1X9"/>
<protein>
    <submittedName>
        <fullName evidence="2">Uncharacterized protein</fullName>
    </submittedName>
</protein>
<reference evidence="2 3" key="1">
    <citation type="submission" date="2020-01" db="EMBL/GenBank/DDBJ databases">
        <title>Herbidospora sp. NEAU-GS84 nov., a novel actinomycete isolated from soil.</title>
        <authorList>
            <person name="Han L."/>
        </authorList>
    </citation>
    <scope>NUCLEOTIDE SEQUENCE [LARGE SCALE GENOMIC DNA]</scope>
    <source>
        <strain evidence="2 3">NEAU-GS84</strain>
    </source>
</reference>
<evidence type="ECO:0000313" key="3">
    <source>
        <dbReference type="Proteomes" id="UP000479526"/>
    </source>
</evidence>
<keyword evidence="1" id="KW-0472">Membrane</keyword>
<sequence>MASMRWTIRLTSVLHLAGVLGQALLAGLFVTGDADLLSWHESNAGITYSLLLVQMVVAFLLWRRARVVWPLWATGGLVVAESAQIWVGMSRDLAVHFPLGMSIFGASAVMTLLLWRVTR</sequence>
<keyword evidence="3" id="KW-1185">Reference proteome</keyword>
<accession>A0A7C9N1X9</accession>
<keyword evidence="1" id="KW-1133">Transmembrane helix</keyword>